<organism evidence="1 2">
    <name type="scientific">Streptomyces tremellae</name>
    <dbReference type="NCBI Taxonomy" id="1124239"/>
    <lineage>
        <taxon>Bacteria</taxon>
        <taxon>Bacillati</taxon>
        <taxon>Actinomycetota</taxon>
        <taxon>Actinomycetes</taxon>
        <taxon>Kitasatosporales</taxon>
        <taxon>Streptomycetaceae</taxon>
        <taxon>Streptomyces</taxon>
    </lineage>
</organism>
<sequence>MLRHTWAWFMPEARKSVVASARRPGCSGTPALGHPPVTMLTPCRRLAATGSKGCAAADRMPGEWGRTACLPRLLLE</sequence>
<evidence type="ECO:0000313" key="2">
    <source>
        <dbReference type="Proteomes" id="UP001499884"/>
    </source>
</evidence>
<proteinExistence type="predicted"/>
<protein>
    <submittedName>
        <fullName evidence="1">Uncharacterized protein</fullName>
    </submittedName>
</protein>
<dbReference type="EMBL" id="BAABEP010000013">
    <property type="protein sequence ID" value="GAA3725788.1"/>
    <property type="molecule type" value="Genomic_DNA"/>
</dbReference>
<keyword evidence="2" id="KW-1185">Reference proteome</keyword>
<comment type="caution">
    <text evidence="1">The sequence shown here is derived from an EMBL/GenBank/DDBJ whole genome shotgun (WGS) entry which is preliminary data.</text>
</comment>
<gene>
    <name evidence="1" type="ORF">GCM10023082_24730</name>
</gene>
<dbReference type="Proteomes" id="UP001499884">
    <property type="component" value="Unassembled WGS sequence"/>
</dbReference>
<evidence type="ECO:0000313" key="1">
    <source>
        <dbReference type="EMBL" id="GAA3725788.1"/>
    </source>
</evidence>
<accession>A0ABP7EVI7</accession>
<name>A0ABP7EVI7_9ACTN</name>
<reference evidence="2" key="1">
    <citation type="journal article" date="2019" name="Int. J. Syst. Evol. Microbiol.">
        <title>The Global Catalogue of Microorganisms (GCM) 10K type strain sequencing project: providing services to taxonomists for standard genome sequencing and annotation.</title>
        <authorList>
            <consortium name="The Broad Institute Genomics Platform"/>
            <consortium name="The Broad Institute Genome Sequencing Center for Infectious Disease"/>
            <person name="Wu L."/>
            <person name="Ma J."/>
        </authorList>
    </citation>
    <scope>NUCLEOTIDE SEQUENCE [LARGE SCALE GENOMIC DNA]</scope>
    <source>
        <strain evidence="2">JCM 30846</strain>
    </source>
</reference>